<dbReference type="PANTHER" id="PTHR10131:SF138">
    <property type="entry name" value="RE66324P"/>
    <property type="match status" value="1"/>
</dbReference>
<evidence type="ECO:0000256" key="2">
    <source>
        <dbReference type="SAM" id="MobiDB-lite"/>
    </source>
</evidence>
<feature type="region of interest" description="Disordered" evidence="2">
    <location>
        <begin position="70"/>
        <end position="92"/>
    </location>
</feature>
<dbReference type="InterPro" id="IPR013083">
    <property type="entry name" value="Znf_RING/FYVE/PHD"/>
</dbReference>
<organism evidence="4 5">
    <name type="scientific">Anopheles stephensi</name>
    <name type="common">Indo-Pakistan malaria mosquito</name>
    <dbReference type="NCBI Taxonomy" id="30069"/>
    <lineage>
        <taxon>Eukaryota</taxon>
        <taxon>Metazoa</taxon>
        <taxon>Ecdysozoa</taxon>
        <taxon>Arthropoda</taxon>
        <taxon>Hexapoda</taxon>
        <taxon>Insecta</taxon>
        <taxon>Pterygota</taxon>
        <taxon>Neoptera</taxon>
        <taxon>Endopterygota</taxon>
        <taxon>Diptera</taxon>
        <taxon>Nematocera</taxon>
        <taxon>Culicoidea</taxon>
        <taxon>Culicidae</taxon>
        <taxon>Anophelinae</taxon>
        <taxon>Anopheles</taxon>
    </lineage>
</organism>
<dbReference type="EnsemblMetazoa" id="ASTEI06299-RA">
    <property type="protein sequence ID" value="ASTEI06299-PA"/>
    <property type="gene ID" value="ASTEI06299"/>
</dbReference>
<dbReference type="OMA" id="CNVFIPR"/>
<dbReference type="Proteomes" id="UP000076408">
    <property type="component" value="Unassembled WGS sequence"/>
</dbReference>
<dbReference type="SUPFAM" id="SSF49599">
    <property type="entry name" value="TRAF domain-like"/>
    <property type="match status" value="2"/>
</dbReference>
<dbReference type="STRING" id="30069.A0A182YCW3"/>
<dbReference type="PANTHER" id="PTHR10131">
    <property type="entry name" value="TNF RECEPTOR ASSOCIATED FACTOR"/>
    <property type="match status" value="1"/>
</dbReference>
<dbReference type="Pfam" id="PF22486">
    <property type="entry name" value="MATH_2"/>
    <property type="match status" value="1"/>
</dbReference>
<feature type="region of interest" description="Disordered" evidence="2">
    <location>
        <begin position="208"/>
        <end position="243"/>
    </location>
</feature>
<dbReference type="VEuPathDB" id="VectorBase:ASTE011577"/>
<feature type="compositionally biased region" description="Polar residues" evidence="2">
    <location>
        <begin position="75"/>
        <end position="92"/>
    </location>
</feature>
<dbReference type="AlphaFoldDB" id="A0A182YCW3"/>
<dbReference type="VEuPathDB" id="VectorBase:ASTEI06299"/>
<evidence type="ECO:0000259" key="3">
    <source>
        <dbReference type="Pfam" id="PF22486"/>
    </source>
</evidence>
<name>A0A182YCW3_ANOST</name>
<feature type="compositionally biased region" description="Basic and acidic residues" evidence="2">
    <location>
        <begin position="208"/>
        <end position="219"/>
    </location>
</feature>
<sequence>MAETAKGRLKFSQTSCYLCSAWLDDSDVEEHLRTCRQQRTVCPNSCGTIVAFKDLQLHRNTCPNGYGAQMEDESTFSSGQDPSTSTGNESEPVLQQNEALTLGQVLTSLENELKCMKLVMAEHSNYKHYVHTELARLSKYFDVSQKWTTKVYDSIVSLNKLCYQEKIQRTLELTAVQQKLLSNEIWNLDIGNRFDRVEEALFFLNQKDTPEAGDNDRTDATAAEPSGLQNVSPNDEDDTTTDDALTSTISKLKLDVAAQTASEPLQATTSNMASQAVSTSQLVQQVIEEFKVQYANTNVEVKDIKVRLFEFEERLQALEKLIERYRRETYHTKQRSEELQHNLMWANGRNNLASDNGHVIWRIDNFAQKLQDSKALESMIKGPIFTNQPYGYMLQASDAFLQVMLTVDQVGDTDLNFLQMEASPYGIGTWRGRNLIAGLTVIPGPYDDLLEWPCRLTATLILRDQPEKREDARNVCKPIVAKVKGQRDPNQHYVYISHEILFANNYLNKDTIFLELIITSEEGKSTI</sequence>
<protein>
    <recommendedName>
        <fullName evidence="3">MATH domain-containing protein</fullName>
    </recommendedName>
</protein>
<reference evidence="4" key="2">
    <citation type="submission" date="2020-05" db="UniProtKB">
        <authorList>
            <consortium name="EnsemblMetazoa"/>
        </authorList>
    </citation>
    <scope>IDENTIFICATION</scope>
    <source>
        <strain evidence="4">Indian</strain>
    </source>
</reference>
<evidence type="ECO:0000313" key="5">
    <source>
        <dbReference type="Proteomes" id="UP000076408"/>
    </source>
</evidence>
<feature type="coiled-coil region" evidence="1">
    <location>
        <begin position="301"/>
        <end position="328"/>
    </location>
</feature>
<proteinExistence type="predicted"/>
<evidence type="ECO:0000256" key="1">
    <source>
        <dbReference type="SAM" id="Coils"/>
    </source>
</evidence>
<dbReference type="VEuPathDB" id="VectorBase:ASTEI20_035476"/>
<keyword evidence="5" id="KW-1185">Reference proteome</keyword>
<reference evidence="5" key="1">
    <citation type="journal article" date="2014" name="Genome Biol.">
        <title>Genome analysis of a major urban malaria vector mosquito, Anopheles stephensi.</title>
        <authorList>
            <person name="Jiang X."/>
            <person name="Peery A."/>
            <person name="Hall A.B."/>
            <person name="Sharma A."/>
            <person name="Chen X.G."/>
            <person name="Waterhouse R.M."/>
            <person name="Komissarov A."/>
            <person name="Riehle M.M."/>
            <person name="Shouche Y."/>
            <person name="Sharakhova M.V."/>
            <person name="Lawson D."/>
            <person name="Pakpour N."/>
            <person name="Arensburger P."/>
            <person name="Davidson V.L."/>
            <person name="Eiglmeier K."/>
            <person name="Emrich S."/>
            <person name="George P."/>
            <person name="Kennedy R.C."/>
            <person name="Mane S.P."/>
            <person name="Maslen G."/>
            <person name="Oringanje C."/>
            <person name="Qi Y."/>
            <person name="Settlage R."/>
            <person name="Tojo M."/>
            <person name="Tubio J.M."/>
            <person name="Unger M.F."/>
            <person name="Wang B."/>
            <person name="Vernick K.D."/>
            <person name="Ribeiro J.M."/>
            <person name="James A.A."/>
            <person name="Michel K."/>
            <person name="Riehle M.A."/>
            <person name="Luckhart S."/>
            <person name="Sharakhov I.V."/>
            <person name="Tu Z."/>
        </authorList>
    </citation>
    <scope>NUCLEOTIDE SEQUENCE [LARGE SCALE GENOMIC DNA]</scope>
    <source>
        <strain evidence="5">Indian</strain>
    </source>
</reference>
<keyword evidence="1" id="KW-0175">Coiled coil</keyword>
<feature type="domain" description="MATH" evidence="3">
    <location>
        <begin position="419"/>
        <end position="516"/>
    </location>
</feature>
<accession>A0A182YCW3</accession>
<dbReference type="Gene3D" id="2.60.210.10">
    <property type="entry name" value="Apoptosis, Tumor Necrosis Factor Receptor Associated Protein 2, Chain A"/>
    <property type="match status" value="1"/>
</dbReference>
<dbReference type="InterPro" id="IPR008974">
    <property type="entry name" value="TRAF-like"/>
</dbReference>
<dbReference type="Gene3D" id="3.30.40.10">
    <property type="entry name" value="Zinc/RING finger domain, C3HC4 (zinc finger)"/>
    <property type="match status" value="1"/>
</dbReference>
<evidence type="ECO:0000313" key="4">
    <source>
        <dbReference type="EnsemblMetazoa" id="ASTEI06299-PA"/>
    </source>
</evidence>
<dbReference type="InterPro" id="IPR002083">
    <property type="entry name" value="MATH/TRAF_dom"/>
</dbReference>